<dbReference type="SUPFAM" id="SSF53756">
    <property type="entry name" value="UDP-Glycosyltransferase/glycogen phosphorylase"/>
    <property type="match status" value="1"/>
</dbReference>
<evidence type="ECO:0000256" key="1">
    <source>
        <dbReference type="ARBA" id="ARBA00004202"/>
    </source>
</evidence>
<dbReference type="EMBL" id="FNFF01000013">
    <property type="protein sequence ID" value="SDK87141.1"/>
    <property type="molecule type" value="Genomic_DNA"/>
</dbReference>
<dbReference type="Gene3D" id="3.40.50.12580">
    <property type="match status" value="1"/>
</dbReference>
<dbReference type="InterPro" id="IPR007554">
    <property type="entry name" value="Glycerophosphate_synth"/>
</dbReference>
<evidence type="ECO:0000256" key="5">
    <source>
        <dbReference type="ARBA" id="ARBA00022944"/>
    </source>
</evidence>
<dbReference type="OrthoDB" id="3183633at2"/>
<dbReference type="Proteomes" id="UP000199155">
    <property type="component" value="Unassembled WGS sequence"/>
</dbReference>
<reference evidence="8 9" key="1">
    <citation type="submission" date="2016-10" db="EMBL/GenBank/DDBJ databases">
        <authorList>
            <person name="de Groot N.N."/>
        </authorList>
    </citation>
    <scope>NUCLEOTIDE SEQUENCE [LARGE SCALE GENOMIC DNA]</scope>
    <source>
        <strain evidence="8 9">CGMCC 4.5727</strain>
    </source>
</reference>
<dbReference type="Pfam" id="PF04464">
    <property type="entry name" value="Glyphos_transf"/>
    <property type="match status" value="1"/>
</dbReference>
<dbReference type="Pfam" id="PF00535">
    <property type="entry name" value="Glycos_transf_2"/>
    <property type="match status" value="1"/>
</dbReference>
<dbReference type="GO" id="GO:0005886">
    <property type="term" value="C:plasma membrane"/>
    <property type="evidence" value="ECO:0007669"/>
    <property type="project" value="UniProtKB-SubCell"/>
</dbReference>
<evidence type="ECO:0000259" key="7">
    <source>
        <dbReference type="Pfam" id="PF00535"/>
    </source>
</evidence>
<feature type="domain" description="Glycosyltransferase 2-like" evidence="7">
    <location>
        <begin position="5"/>
        <end position="171"/>
    </location>
</feature>
<dbReference type="STRING" id="417292.SAMN05421806_11391"/>
<comment type="subcellular location">
    <subcellularLocation>
        <location evidence="1">Cell membrane</location>
        <topology evidence="1">Peripheral membrane protein</topology>
    </subcellularLocation>
</comment>
<keyword evidence="5" id="KW-0777">Teichoic acid biosynthesis</keyword>
<keyword evidence="6" id="KW-0472">Membrane</keyword>
<comment type="similarity">
    <text evidence="2">Belongs to the CDP-glycerol glycerophosphotransferase family.</text>
</comment>
<protein>
    <submittedName>
        <fullName evidence="8">CDP-glycerol glycerophosphotransferase, TagB/SpsB family</fullName>
    </submittedName>
</protein>
<dbReference type="RefSeq" id="WP_093614642.1">
    <property type="nucleotide sequence ID" value="NZ_FNFF01000013.1"/>
</dbReference>
<evidence type="ECO:0000256" key="6">
    <source>
        <dbReference type="ARBA" id="ARBA00023136"/>
    </source>
</evidence>
<dbReference type="InterPro" id="IPR001173">
    <property type="entry name" value="Glyco_trans_2-like"/>
</dbReference>
<accession>A0A1G9FFB1</accession>
<organism evidence="8 9">
    <name type="scientific">Streptomyces indicus</name>
    <dbReference type="NCBI Taxonomy" id="417292"/>
    <lineage>
        <taxon>Bacteria</taxon>
        <taxon>Bacillati</taxon>
        <taxon>Actinomycetota</taxon>
        <taxon>Actinomycetes</taxon>
        <taxon>Kitasatosporales</taxon>
        <taxon>Streptomycetaceae</taxon>
        <taxon>Streptomyces</taxon>
    </lineage>
</organism>
<dbReference type="CDD" id="cd00761">
    <property type="entry name" value="Glyco_tranf_GTA_type"/>
    <property type="match status" value="1"/>
</dbReference>
<keyword evidence="4 8" id="KW-0808">Transferase</keyword>
<dbReference type="PANTHER" id="PTHR37316">
    <property type="entry name" value="TEICHOIC ACID GLYCEROL-PHOSPHATE PRIMASE"/>
    <property type="match status" value="1"/>
</dbReference>
<evidence type="ECO:0000256" key="4">
    <source>
        <dbReference type="ARBA" id="ARBA00022679"/>
    </source>
</evidence>
<dbReference type="InterPro" id="IPR043148">
    <property type="entry name" value="TagF_C"/>
</dbReference>
<evidence type="ECO:0000256" key="2">
    <source>
        <dbReference type="ARBA" id="ARBA00010488"/>
    </source>
</evidence>
<evidence type="ECO:0000313" key="9">
    <source>
        <dbReference type="Proteomes" id="UP000199155"/>
    </source>
</evidence>
<sequence length="743" mass="84192">MPRFSVIVPVFNVQGFLRECLDSVLGQSFTDLELIAVDDCSPDHSGTILDEYAARDSRVRVVHLTENVGLGRARNVGVEHASGDYLLFLDSDDSYTPGHLRAVDERLRHCDDPDLLVFDHVRTQWWGRSGRSDAGHLLEKMGDRTFRVQDRPEYLRLFLVAWNKAFRRDFFLEQGFAFRPGLYEDAPVTYLAMVTAERVACLDRVGVEYRQRRQGAITKTPGRKHFDMFPQYEGLFATLDARPELAWARPLLFARALDHMLFALVRPERVMPRDRRAFYREIASFYRRHLPPDFTVPGGRRGVECRLLARAPYAAFEPFFPARRVLRKARSLLRPLRRRATSRVKKAYYRLHTLRPLDRNLAVFSSGHAGQAAGDPAALAEKARELAPHIRRVWVIKKNRAHLVPEGDSWVAPGSLAQHALMARAAYWFNDTPWTGSWRKRRGSVHVHTHQGAPVKRMGLDLLDKPGARHGVNVRAHLWHADRWDLSLVASAHAEEIWNRAYPCHYEALRSGSPRNDVLVQGDPGRAAATRERLGIPAEDTVVLYAPTTREYRKGGYVPRLDLERLAASLGAGRTLVVRLHPSLAEHPERRLELRDLHRRGVLVDATDEPRVQDLLLAADCLVTDYSSLMADFALLDRPIVLHLDDWASYQATRGTYLDLRTDAPGPVTASQEELARVLGSEAWRDEESAARRAAFRARLCTYEDGRAAERVVRHVLLGEPFEAPAPAELPPVREESATAAAS</sequence>
<dbReference type="SUPFAM" id="SSF53448">
    <property type="entry name" value="Nucleotide-diphospho-sugar transferases"/>
    <property type="match status" value="1"/>
</dbReference>
<dbReference type="FunFam" id="3.90.550.10:FF:000196">
    <property type="entry name" value="Glycosyl transferase"/>
    <property type="match status" value="1"/>
</dbReference>
<dbReference type="Gene3D" id="3.90.550.10">
    <property type="entry name" value="Spore Coat Polysaccharide Biosynthesis Protein SpsA, Chain A"/>
    <property type="match status" value="1"/>
</dbReference>
<keyword evidence="3" id="KW-1003">Cell membrane</keyword>
<dbReference type="InterPro" id="IPR043149">
    <property type="entry name" value="TagF_N"/>
</dbReference>
<dbReference type="InterPro" id="IPR029044">
    <property type="entry name" value="Nucleotide-diphossugar_trans"/>
</dbReference>
<proteinExistence type="inferred from homology"/>
<dbReference type="Gene3D" id="3.40.50.11820">
    <property type="match status" value="1"/>
</dbReference>
<evidence type="ECO:0000256" key="3">
    <source>
        <dbReference type="ARBA" id="ARBA00022475"/>
    </source>
</evidence>
<dbReference type="GO" id="GO:0019350">
    <property type="term" value="P:teichoic acid biosynthetic process"/>
    <property type="evidence" value="ECO:0007669"/>
    <property type="project" value="UniProtKB-KW"/>
</dbReference>
<evidence type="ECO:0000313" key="8">
    <source>
        <dbReference type="EMBL" id="SDK87141.1"/>
    </source>
</evidence>
<keyword evidence="9" id="KW-1185">Reference proteome</keyword>
<gene>
    <name evidence="8" type="ORF">SAMN05421806_11391</name>
</gene>
<dbReference type="PANTHER" id="PTHR37316:SF3">
    <property type="entry name" value="TEICHOIC ACID GLYCEROL-PHOSPHATE TRANSFERASE"/>
    <property type="match status" value="1"/>
</dbReference>
<dbReference type="GO" id="GO:0047355">
    <property type="term" value="F:CDP-glycerol glycerophosphotransferase activity"/>
    <property type="evidence" value="ECO:0007669"/>
    <property type="project" value="InterPro"/>
</dbReference>
<dbReference type="AlphaFoldDB" id="A0A1G9FFB1"/>
<name>A0A1G9FFB1_9ACTN</name>
<dbReference type="InterPro" id="IPR051612">
    <property type="entry name" value="Teichoic_Acid_Biosynth"/>
</dbReference>